<evidence type="ECO:0000259" key="15">
    <source>
        <dbReference type="PROSITE" id="PS51350"/>
    </source>
</evidence>
<dbReference type="InterPro" id="IPR016152">
    <property type="entry name" value="PTrfase/Anion_transptr"/>
</dbReference>
<evidence type="ECO:0000256" key="7">
    <source>
        <dbReference type="ARBA" id="ARBA00022597"/>
    </source>
</evidence>
<reference evidence="16 17" key="1">
    <citation type="submission" date="2017-12" db="EMBL/GenBank/DDBJ databases">
        <title>Characterization of six clinical isolates of Enterochimera gen. nov., a novel genus of the Yersiniaciae family and the three species Enterochimera arupensis sp. nov., Enterochimera coloradensis sp. nov, and Enterochimera californica sp. nov.</title>
        <authorList>
            <person name="Rossi A."/>
            <person name="Fisher M."/>
        </authorList>
    </citation>
    <scope>NUCLEOTIDE SEQUENCE [LARGE SCALE GENOMIC DNA]</scope>
    <source>
        <strain evidence="17">2016-Iso4</strain>
    </source>
</reference>
<evidence type="ECO:0000259" key="14">
    <source>
        <dbReference type="PROSITE" id="PS51094"/>
    </source>
</evidence>
<keyword evidence="10" id="KW-0418">Kinase</keyword>
<evidence type="ECO:0000256" key="11">
    <source>
        <dbReference type="ARBA" id="ARBA00041607"/>
    </source>
</evidence>
<dbReference type="CDD" id="cd00211">
    <property type="entry name" value="PTS_IIA_fru"/>
    <property type="match status" value="1"/>
</dbReference>
<comment type="subcellular location">
    <subcellularLocation>
        <location evidence="2">Cytoplasm</location>
    </subcellularLocation>
</comment>
<name>A0A2N5DWT9_9GAMM</name>
<dbReference type="GO" id="GO:0009401">
    <property type="term" value="P:phosphoenolpyruvate-dependent sugar phosphotransferase system"/>
    <property type="evidence" value="ECO:0007669"/>
    <property type="project" value="UniProtKB-KW"/>
</dbReference>
<dbReference type="PROSITE" id="PS51094">
    <property type="entry name" value="PTS_EIIA_TYPE_2"/>
    <property type="match status" value="1"/>
</dbReference>
<keyword evidence="6" id="KW-0597">Phosphoprotein</keyword>
<evidence type="ECO:0000256" key="12">
    <source>
        <dbReference type="ARBA" id="ARBA00041999"/>
    </source>
</evidence>
<evidence type="ECO:0000256" key="4">
    <source>
        <dbReference type="ARBA" id="ARBA00022448"/>
    </source>
</evidence>
<dbReference type="PROSITE" id="PS00372">
    <property type="entry name" value="PTS_EIIA_TYPE_2_HIS"/>
    <property type="match status" value="1"/>
</dbReference>
<dbReference type="InterPro" id="IPR035895">
    <property type="entry name" value="HPr-like_sf"/>
</dbReference>
<dbReference type="FunFam" id="3.40.930.10:FF:000006">
    <property type="entry name" value="Fructose-specific PTS system IIA component"/>
    <property type="match status" value="1"/>
</dbReference>
<evidence type="ECO:0000256" key="8">
    <source>
        <dbReference type="ARBA" id="ARBA00022679"/>
    </source>
</evidence>
<comment type="function">
    <text evidence="1">The phosphoenolpyruvate-dependent sugar phosphotransferase system (sugar PTS), a major carbohydrate active transport system, catalyzes the phosphorylation of incoming sugar substrates concomitantly with their translocation across the cell membrane. The enzyme II FruAB PTS system is involved in fructose transport.</text>
</comment>
<dbReference type="Proteomes" id="UP000234503">
    <property type="component" value="Unassembled WGS sequence"/>
</dbReference>
<dbReference type="InterPro" id="IPR002178">
    <property type="entry name" value="PTS_EIIA_type-2_dom"/>
</dbReference>
<evidence type="ECO:0000256" key="5">
    <source>
        <dbReference type="ARBA" id="ARBA00022490"/>
    </source>
</evidence>
<keyword evidence="4" id="KW-0813">Transport</keyword>
<dbReference type="RefSeq" id="WP_101826259.1">
    <property type="nucleotide sequence ID" value="NZ_PJZH01000022.1"/>
</dbReference>
<dbReference type="EMBL" id="PJZH01000022">
    <property type="protein sequence ID" value="PLR31720.1"/>
    <property type="molecule type" value="Genomic_DNA"/>
</dbReference>
<dbReference type="Pfam" id="PF00359">
    <property type="entry name" value="PTS_EIIA_2"/>
    <property type="match status" value="1"/>
</dbReference>
<dbReference type="InterPro" id="IPR002114">
    <property type="entry name" value="PTS_HPr_Ser_P_site"/>
</dbReference>
<dbReference type="Pfam" id="PF00381">
    <property type="entry name" value="PTS-HPr"/>
    <property type="match status" value="1"/>
</dbReference>
<keyword evidence="8" id="KW-0808">Transferase</keyword>
<dbReference type="FunFam" id="3.30.1340.10:FF:000005">
    <property type="entry name" value="Fructose-specific PTS system IIA component"/>
    <property type="match status" value="1"/>
</dbReference>
<dbReference type="GO" id="GO:0005737">
    <property type="term" value="C:cytoplasm"/>
    <property type="evidence" value="ECO:0007669"/>
    <property type="project" value="UniProtKB-SubCell"/>
</dbReference>
<evidence type="ECO:0000256" key="6">
    <source>
        <dbReference type="ARBA" id="ARBA00022553"/>
    </source>
</evidence>
<keyword evidence="9" id="KW-0598">Phosphotransferase system</keyword>
<proteinExistence type="predicted"/>
<dbReference type="SUPFAM" id="SSF55804">
    <property type="entry name" value="Phoshotransferase/anion transport protein"/>
    <property type="match status" value="2"/>
</dbReference>
<gene>
    <name evidence="16" type="ORF">CYR32_16580</name>
</gene>
<comment type="caution">
    <text evidence="16">The sequence shown here is derived from an EMBL/GenBank/DDBJ whole genome shotgun (WGS) entry which is preliminary data.</text>
</comment>
<dbReference type="GO" id="GO:0005886">
    <property type="term" value="C:plasma membrane"/>
    <property type="evidence" value="ECO:0007669"/>
    <property type="project" value="TreeGrafter"/>
</dbReference>
<dbReference type="Gene3D" id="3.30.1340.10">
    <property type="entry name" value="HPr-like"/>
    <property type="match status" value="1"/>
</dbReference>
<dbReference type="SUPFAM" id="SSF55594">
    <property type="entry name" value="HPr-like"/>
    <property type="match status" value="1"/>
</dbReference>
<dbReference type="Gene3D" id="3.40.930.10">
    <property type="entry name" value="Mannitol-specific EII, Chain A"/>
    <property type="match status" value="1"/>
</dbReference>
<dbReference type="NCBIfam" id="NF008319">
    <property type="entry name" value="PRK11109.1"/>
    <property type="match status" value="1"/>
</dbReference>
<evidence type="ECO:0000256" key="10">
    <source>
        <dbReference type="ARBA" id="ARBA00022777"/>
    </source>
</evidence>
<dbReference type="InterPro" id="IPR050893">
    <property type="entry name" value="Sugar_PTS"/>
</dbReference>
<dbReference type="PRINTS" id="PR00107">
    <property type="entry name" value="PHOSPHOCPHPR"/>
</dbReference>
<dbReference type="InterPro" id="IPR000032">
    <property type="entry name" value="HPr-like"/>
</dbReference>
<evidence type="ECO:0000256" key="9">
    <source>
        <dbReference type="ARBA" id="ARBA00022683"/>
    </source>
</evidence>
<dbReference type="GO" id="GO:0090563">
    <property type="term" value="F:protein-phosphocysteine-sugar phosphotransferase activity"/>
    <property type="evidence" value="ECO:0007669"/>
    <property type="project" value="TreeGrafter"/>
</dbReference>
<evidence type="ECO:0000313" key="16">
    <source>
        <dbReference type="EMBL" id="PLR31720.1"/>
    </source>
</evidence>
<dbReference type="InterPro" id="IPR001020">
    <property type="entry name" value="PTS_HPr_His_P_site"/>
</dbReference>
<evidence type="ECO:0000256" key="1">
    <source>
        <dbReference type="ARBA" id="ARBA00003136"/>
    </source>
</evidence>
<organism evidence="16 17">
    <name type="scientific">Chimaeribacter coloradensis</name>
    <dbReference type="NCBI Taxonomy" id="2060068"/>
    <lineage>
        <taxon>Bacteria</taxon>
        <taxon>Pseudomonadati</taxon>
        <taxon>Pseudomonadota</taxon>
        <taxon>Gammaproteobacteria</taxon>
        <taxon>Enterobacterales</taxon>
        <taxon>Yersiniaceae</taxon>
        <taxon>Chimaeribacter</taxon>
    </lineage>
</organism>
<dbReference type="PROSITE" id="PS51350">
    <property type="entry name" value="PTS_HPR_DOM"/>
    <property type="match status" value="1"/>
</dbReference>
<dbReference type="NCBIfam" id="TIGR01003">
    <property type="entry name" value="PTS_HPr_family"/>
    <property type="match status" value="1"/>
</dbReference>
<evidence type="ECO:0000256" key="3">
    <source>
        <dbReference type="ARBA" id="ARBA00015565"/>
    </source>
</evidence>
<sequence>MFQLSQQDIHLGAAAATKQEAIQQVAAALTAAGNVGAGYVDGMLQRELQTSTYLGNGIAIPHGTTDTRDLVLKTGVQVFQFPQGIAWGDGQTAYVVIGIAARSDEHLALLRQLTHVLSDDSVAAEMAKTDSKETLRALLMGEKQSAELLFDTSLMALDVAADNLITLQALNAGRLQQAGAVDSRFVSDAVSRAPLSLGQGIWLADSLEGNLRSAVAVSRPASAFEQDGEKVALLVTAAVADEQPLAVLNYLSDLLLAEKAERLLKADAPTLLALLTSVVPEESQVLSAEYVVRNEHGLHARPGTMLVNTIKQFTSDITVTNLDGSGKPANGRSLMKVVALGVKKGHRLRFTASGEDAEQALQAIGTAIAEGLGEGV</sequence>
<dbReference type="PANTHER" id="PTHR30181:SF3">
    <property type="entry name" value="MULTIPHOSPHORYL TRANSFER PROTEIN"/>
    <property type="match status" value="1"/>
</dbReference>
<keyword evidence="7" id="KW-0762">Sugar transport</keyword>
<dbReference type="GO" id="GO:0016301">
    <property type="term" value="F:kinase activity"/>
    <property type="evidence" value="ECO:0007669"/>
    <property type="project" value="UniProtKB-KW"/>
</dbReference>
<dbReference type="AlphaFoldDB" id="A0A2N5DWT9"/>
<keyword evidence="5" id="KW-0963">Cytoplasm</keyword>
<evidence type="ECO:0000256" key="2">
    <source>
        <dbReference type="ARBA" id="ARBA00004496"/>
    </source>
</evidence>
<protein>
    <recommendedName>
        <fullName evidence="3">Multiphosphoryl transfer protein</fullName>
    </recommendedName>
    <alternativeName>
        <fullName evidence="13">Diphosphoryl transfer protein</fullName>
    </alternativeName>
    <alternativeName>
        <fullName evidence="12">Phosphotransferase FPr protein</fullName>
    </alternativeName>
    <alternativeName>
        <fullName evidence="11">Pseudo-HPr</fullName>
    </alternativeName>
</protein>
<dbReference type="CDD" id="cd00367">
    <property type="entry name" value="PTS-HPr_like"/>
    <property type="match status" value="1"/>
</dbReference>
<feature type="domain" description="HPr" evidence="15">
    <location>
        <begin position="285"/>
        <end position="375"/>
    </location>
</feature>
<dbReference type="PANTHER" id="PTHR30181">
    <property type="entry name" value="MANNITOL PERMEASE IIC COMPONENT"/>
    <property type="match status" value="1"/>
</dbReference>
<dbReference type="PROSITE" id="PS00589">
    <property type="entry name" value="PTS_HPR_SER"/>
    <property type="match status" value="1"/>
</dbReference>
<feature type="domain" description="PTS EIIA type-2" evidence="14">
    <location>
        <begin position="2"/>
        <end position="142"/>
    </location>
</feature>
<keyword evidence="17" id="KW-1185">Reference proteome</keyword>
<evidence type="ECO:0000256" key="13">
    <source>
        <dbReference type="ARBA" id="ARBA00043082"/>
    </source>
</evidence>
<evidence type="ECO:0000313" key="17">
    <source>
        <dbReference type="Proteomes" id="UP000234503"/>
    </source>
</evidence>
<dbReference type="PROSITE" id="PS00369">
    <property type="entry name" value="PTS_HPR_HIS"/>
    <property type="match status" value="1"/>
</dbReference>
<dbReference type="OrthoDB" id="1640042at2"/>
<accession>A0A2N5DWT9</accession>